<dbReference type="SUPFAM" id="SSF55315">
    <property type="entry name" value="L30e-like"/>
    <property type="match status" value="1"/>
</dbReference>
<dbReference type="GO" id="GO:0022626">
    <property type="term" value="C:cytosolic ribosome"/>
    <property type="evidence" value="ECO:0007669"/>
    <property type="project" value="UniProtKB-ARBA"/>
</dbReference>
<dbReference type="OrthoDB" id="10249311at2759"/>
<dbReference type="PANTHER" id="PTHR11843">
    <property type="entry name" value="40S RIBOSOMAL PROTEIN S12"/>
    <property type="match status" value="1"/>
</dbReference>
<accession>A0A6A6A3U1</accession>
<dbReference type="GO" id="GO:0006412">
    <property type="term" value="P:translation"/>
    <property type="evidence" value="ECO:0007669"/>
    <property type="project" value="InterPro"/>
</dbReference>
<evidence type="ECO:0000259" key="6">
    <source>
        <dbReference type="Pfam" id="PF01248"/>
    </source>
</evidence>
<proteinExistence type="inferred from homology"/>
<evidence type="ECO:0000313" key="8">
    <source>
        <dbReference type="Proteomes" id="UP000799771"/>
    </source>
</evidence>
<dbReference type="RefSeq" id="XP_033520215.1">
    <property type="nucleotide sequence ID" value="XM_033664255.1"/>
</dbReference>
<keyword evidence="3 4" id="KW-0687">Ribonucleoprotein</keyword>
<feature type="region of interest" description="Disordered" evidence="5">
    <location>
        <begin position="186"/>
        <end position="303"/>
    </location>
</feature>
<protein>
    <recommendedName>
        <fullName evidence="4">40S ribosomal protein S12</fullName>
    </recommendedName>
</protein>
<feature type="region of interest" description="Disordered" evidence="5">
    <location>
        <begin position="138"/>
        <end position="158"/>
    </location>
</feature>
<reference evidence="7" key="1">
    <citation type="journal article" date="2020" name="Stud. Mycol.">
        <title>101 Dothideomycetes genomes: a test case for predicting lifestyles and emergence of pathogens.</title>
        <authorList>
            <person name="Haridas S."/>
            <person name="Albert R."/>
            <person name="Binder M."/>
            <person name="Bloem J."/>
            <person name="Labutti K."/>
            <person name="Salamov A."/>
            <person name="Andreopoulos B."/>
            <person name="Baker S."/>
            <person name="Barry K."/>
            <person name="Bills G."/>
            <person name="Bluhm B."/>
            <person name="Cannon C."/>
            <person name="Castanera R."/>
            <person name="Culley D."/>
            <person name="Daum C."/>
            <person name="Ezra D."/>
            <person name="Gonzalez J."/>
            <person name="Henrissat B."/>
            <person name="Kuo A."/>
            <person name="Liang C."/>
            <person name="Lipzen A."/>
            <person name="Lutzoni F."/>
            <person name="Magnuson J."/>
            <person name="Mondo S."/>
            <person name="Nolan M."/>
            <person name="Ohm R."/>
            <person name="Pangilinan J."/>
            <person name="Park H.-J."/>
            <person name="Ramirez L."/>
            <person name="Alfaro M."/>
            <person name="Sun H."/>
            <person name="Tritt A."/>
            <person name="Yoshinaga Y."/>
            <person name="Zwiers L.-H."/>
            <person name="Turgeon B."/>
            <person name="Goodwin S."/>
            <person name="Spatafora J."/>
            <person name="Crous P."/>
            <person name="Grigoriev I."/>
        </authorList>
    </citation>
    <scope>NUCLEOTIDE SEQUENCE</scope>
    <source>
        <strain evidence="7">CBS 119687</strain>
    </source>
</reference>
<dbReference type="PROSITE" id="PS01189">
    <property type="entry name" value="RIBOSOMAL_S12E"/>
    <property type="match status" value="1"/>
</dbReference>
<dbReference type="AlphaFoldDB" id="A0A6A6A3U1"/>
<dbReference type="GO" id="GO:0015935">
    <property type="term" value="C:small ribosomal subunit"/>
    <property type="evidence" value="ECO:0007669"/>
    <property type="project" value="UniProtKB-ARBA"/>
</dbReference>
<feature type="domain" description="Ribosomal protein eL8/eL30/eS12/Gadd45" evidence="6">
    <location>
        <begin position="609"/>
        <end position="702"/>
    </location>
</feature>
<evidence type="ECO:0000256" key="3">
    <source>
        <dbReference type="ARBA" id="ARBA00023274"/>
    </source>
</evidence>
<sequence>MAALASSRQPPAPLQQLTPPSSSHGGAGSWDLAVPLDNQRTSYNQEPYMPANVVSAQAHASRQSPALQANGFVNPARSTTWDSQAPYDNEQTYRAANGLQKKASGDMSAIGSEKDSVMDYYKVQGGNKKAPQAVKAKGKVQTKPGKGGKADPGWNTVEHDENNWIHRDKLKEIEIKEMEELGYRVVRSSRSNSRSQSASRKPRVRTNSESTDRAQDAEERLEHRRVVSPIPAGDEDATEEYHIQRPAPSDAFITDEKPTSPRTSHAVKPSTSRIPLPGRSGIPVSASVVERDAPLPRSRAGSANMTGDAIAAAGARVRASSISSQLLLDEPRGPRETTPPPKGHRRNASSSGSGSSPQKSPMKAKTPGKPTPTSKARKTSAQRSASKNRLASGASNTKRPGTSGGSIPRPVTSNRPEGEAPWLATMYKPDPRLPPDQQIIPTHAKKMKQEQWVNEGRVASMYDKDFQPLNTDDPAEKRLSQLLCIDTEKAQQYEEWPLSTPAKQPSLEDIDSNANKTQNTEQSGYKLTPTIPQSPRNPSPQPIPIRAASPPKPTTTRLPEPVEEAKEKKSACCISDGEDDTKSQVSAAAEVEVSADASAGTGQMSVLEALKGVLKLALIHDGLARGLREASKALDRRQAHMCVLNEACEEEAYKKLVVALCSEHKIPLIKVPDGKQLGEWAGLCQIDREGNPRKVVNCSCVVVKDWGEESQERSILLNYFQTEQ</sequence>
<dbReference type="EMBL" id="ML977515">
    <property type="protein sequence ID" value="KAF2125823.1"/>
    <property type="molecule type" value="Genomic_DNA"/>
</dbReference>
<dbReference type="InterPro" id="IPR029064">
    <property type="entry name" value="Ribosomal_eL30-like_sf"/>
</dbReference>
<feature type="compositionally biased region" description="Polar residues" evidence="5">
    <location>
        <begin position="381"/>
        <end position="400"/>
    </location>
</feature>
<gene>
    <name evidence="7" type="ORF">P153DRAFT_299036</name>
</gene>
<keyword evidence="2 4" id="KW-0689">Ribosomal protein</keyword>
<dbReference type="InterPro" id="IPR004038">
    <property type="entry name" value="Ribosomal_eL8/eL30/eS12/Gad45"/>
</dbReference>
<dbReference type="Proteomes" id="UP000799771">
    <property type="component" value="Unassembled WGS sequence"/>
</dbReference>
<evidence type="ECO:0000313" key="7">
    <source>
        <dbReference type="EMBL" id="KAF2125823.1"/>
    </source>
</evidence>
<keyword evidence="8" id="KW-1185">Reference proteome</keyword>
<dbReference type="GO" id="GO:0003735">
    <property type="term" value="F:structural constituent of ribosome"/>
    <property type="evidence" value="ECO:0007669"/>
    <property type="project" value="InterPro"/>
</dbReference>
<dbReference type="InterPro" id="IPR047860">
    <property type="entry name" value="Ribosomal_eS12_CS"/>
</dbReference>
<name>A0A6A6A3U1_9PLEO</name>
<organism evidence="7 8">
    <name type="scientific">Dothidotthia symphoricarpi CBS 119687</name>
    <dbReference type="NCBI Taxonomy" id="1392245"/>
    <lineage>
        <taxon>Eukaryota</taxon>
        <taxon>Fungi</taxon>
        <taxon>Dikarya</taxon>
        <taxon>Ascomycota</taxon>
        <taxon>Pezizomycotina</taxon>
        <taxon>Dothideomycetes</taxon>
        <taxon>Pleosporomycetidae</taxon>
        <taxon>Pleosporales</taxon>
        <taxon>Dothidotthiaceae</taxon>
        <taxon>Dothidotthia</taxon>
    </lineage>
</organism>
<evidence type="ECO:0000256" key="1">
    <source>
        <dbReference type="ARBA" id="ARBA00005824"/>
    </source>
</evidence>
<evidence type="ECO:0000256" key="2">
    <source>
        <dbReference type="ARBA" id="ARBA00022980"/>
    </source>
</evidence>
<dbReference type="Pfam" id="PF01248">
    <property type="entry name" value="Ribosomal_L7Ae"/>
    <property type="match status" value="1"/>
</dbReference>
<evidence type="ECO:0000256" key="4">
    <source>
        <dbReference type="RuleBase" id="RU000670"/>
    </source>
</evidence>
<dbReference type="InterPro" id="IPR000530">
    <property type="entry name" value="Ribosomal_eS12"/>
</dbReference>
<feature type="compositionally biased region" description="Polar residues" evidence="5">
    <location>
        <begin position="512"/>
        <end position="534"/>
    </location>
</feature>
<feature type="region of interest" description="Disordered" evidence="5">
    <location>
        <begin position="494"/>
        <end position="567"/>
    </location>
</feature>
<feature type="compositionally biased region" description="Low complexity" evidence="5">
    <location>
        <begin position="186"/>
        <end position="199"/>
    </location>
</feature>
<feature type="compositionally biased region" description="Basic and acidic residues" evidence="5">
    <location>
        <begin position="210"/>
        <end position="225"/>
    </location>
</feature>
<dbReference type="GeneID" id="54404687"/>
<feature type="compositionally biased region" description="Low complexity" evidence="5">
    <location>
        <begin position="14"/>
        <end position="23"/>
    </location>
</feature>
<feature type="region of interest" description="Disordered" evidence="5">
    <location>
        <begin position="1"/>
        <end position="44"/>
    </location>
</feature>
<dbReference type="Gene3D" id="3.30.1330.30">
    <property type="match status" value="1"/>
</dbReference>
<dbReference type="PRINTS" id="PR00972">
    <property type="entry name" value="RIBSOMALS12E"/>
</dbReference>
<comment type="similarity">
    <text evidence="1 4">Belongs to the eukaryotic ribosomal protein eS12 family.</text>
</comment>
<evidence type="ECO:0000256" key="5">
    <source>
        <dbReference type="SAM" id="MobiDB-lite"/>
    </source>
</evidence>
<feature type="region of interest" description="Disordered" evidence="5">
    <location>
        <begin position="323"/>
        <end position="438"/>
    </location>
</feature>
<dbReference type="FunFam" id="3.30.1330.30:FF:000005">
    <property type="entry name" value="40S ribosomal protein S12"/>
    <property type="match status" value="1"/>
</dbReference>